<accession>D1NTG1</accession>
<dbReference type="EMBL" id="ABXB03000002">
    <property type="protein sequence ID" value="EFA23015.1"/>
    <property type="molecule type" value="Genomic_DNA"/>
</dbReference>
<reference evidence="1 2" key="1">
    <citation type="submission" date="2009-11" db="EMBL/GenBank/DDBJ databases">
        <authorList>
            <person name="Weinstock G."/>
            <person name="Sodergren E."/>
            <person name="Clifton S."/>
            <person name="Fulton L."/>
            <person name="Fulton B."/>
            <person name="Courtney L."/>
            <person name="Fronick C."/>
            <person name="Harrison M."/>
            <person name="Strong C."/>
            <person name="Farmer C."/>
            <person name="Delahaunty K."/>
            <person name="Markovic C."/>
            <person name="Hall O."/>
            <person name="Minx P."/>
            <person name="Tomlinson C."/>
            <person name="Mitreva M."/>
            <person name="Nelson J."/>
            <person name="Hou S."/>
            <person name="Wollam A."/>
            <person name="Pepin K.H."/>
            <person name="Johnson M."/>
            <person name="Bhonagiri V."/>
            <person name="Nash W.E."/>
            <person name="Warren W."/>
            <person name="Chinwalla A."/>
            <person name="Mardis E.R."/>
            <person name="Wilson R.K."/>
        </authorList>
    </citation>
    <scope>NUCLEOTIDE SEQUENCE [LARGE SCALE GENOMIC DNA]</scope>
    <source>
        <strain evidence="1 2">DSM 20093</strain>
    </source>
</reference>
<name>D1NTG1_9BIFI</name>
<evidence type="ECO:0000313" key="2">
    <source>
        <dbReference type="Proteomes" id="UP000003656"/>
    </source>
</evidence>
<dbReference type="STRING" id="561180.BIFGAL_03119"/>
<dbReference type="AlphaFoldDB" id="D1NTG1"/>
<proteinExistence type="predicted"/>
<evidence type="ECO:0000313" key="1">
    <source>
        <dbReference type="EMBL" id="EFA23015.1"/>
    </source>
</evidence>
<comment type="caution">
    <text evidence="1">The sequence shown here is derived from an EMBL/GenBank/DDBJ whole genome shotgun (WGS) entry which is preliminary data.</text>
</comment>
<protein>
    <submittedName>
        <fullName evidence="1">Uncharacterized protein</fullName>
    </submittedName>
</protein>
<gene>
    <name evidence="1" type="ORF">BIFGAL_03119</name>
</gene>
<dbReference type="Proteomes" id="UP000003656">
    <property type="component" value="Unassembled WGS sequence"/>
</dbReference>
<sequence>MNARHVKHLKEAPNGCHCCYTLQPWVRCAIRIETTHFAARDMSPPYPHVVLQIVTFIAIAR</sequence>
<organism evidence="1 2">
    <name type="scientific">Bifidobacterium gallicum DSM 20093 = LMG 11596</name>
    <dbReference type="NCBI Taxonomy" id="561180"/>
    <lineage>
        <taxon>Bacteria</taxon>
        <taxon>Bacillati</taxon>
        <taxon>Actinomycetota</taxon>
        <taxon>Actinomycetes</taxon>
        <taxon>Bifidobacteriales</taxon>
        <taxon>Bifidobacteriaceae</taxon>
        <taxon>Bifidobacterium</taxon>
    </lineage>
</organism>